<dbReference type="Gene3D" id="3.40.50.300">
    <property type="entry name" value="P-loop containing nucleotide triphosphate hydrolases"/>
    <property type="match status" value="1"/>
</dbReference>
<proteinExistence type="predicted"/>
<evidence type="ECO:0000313" key="10">
    <source>
        <dbReference type="Proteomes" id="UP001576774"/>
    </source>
</evidence>
<evidence type="ECO:0000256" key="4">
    <source>
        <dbReference type="ARBA" id="ARBA00023134"/>
    </source>
</evidence>
<keyword evidence="4" id="KW-0342">GTP-binding</keyword>
<dbReference type="EMBL" id="JBHFNQ010000003">
    <property type="protein sequence ID" value="MFB2875289.1"/>
    <property type="molecule type" value="Genomic_DNA"/>
</dbReference>
<organism evidence="9 10">
    <name type="scientific">Floridaenema aerugineum BLCC-F46</name>
    <dbReference type="NCBI Taxonomy" id="3153654"/>
    <lineage>
        <taxon>Bacteria</taxon>
        <taxon>Bacillati</taxon>
        <taxon>Cyanobacteriota</taxon>
        <taxon>Cyanophyceae</taxon>
        <taxon>Oscillatoriophycideae</taxon>
        <taxon>Aerosakkonematales</taxon>
        <taxon>Aerosakkonemataceae</taxon>
        <taxon>Floridanema</taxon>
        <taxon>Floridanema aerugineum</taxon>
    </lineage>
</organism>
<keyword evidence="5 6" id="KW-0472">Membrane</keyword>
<feature type="transmembrane region" description="Helical" evidence="6">
    <location>
        <begin position="668"/>
        <end position="686"/>
    </location>
</feature>
<protein>
    <submittedName>
        <fullName evidence="9">GTPase</fullName>
    </submittedName>
</protein>
<dbReference type="Gene3D" id="1.10.3680.10">
    <property type="entry name" value="TerB-like"/>
    <property type="match status" value="1"/>
</dbReference>
<feature type="domain" description="Co-chaperone DjlA N-terminal" evidence="8">
    <location>
        <begin position="16"/>
        <end position="114"/>
    </location>
</feature>
<dbReference type="Pfam" id="PF01926">
    <property type="entry name" value="MMR_HSR1"/>
    <property type="match status" value="1"/>
</dbReference>
<evidence type="ECO:0000256" key="3">
    <source>
        <dbReference type="ARBA" id="ARBA00022801"/>
    </source>
</evidence>
<dbReference type="PANTHER" id="PTHR10465:SF0">
    <property type="entry name" value="SARCALUMENIN"/>
    <property type="match status" value="1"/>
</dbReference>
<keyword evidence="6" id="KW-1133">Transmembrane helix</keyword>
<gene>
    <name evidence="9" type="ORF">ACE1CC_00190</name>
</gene>
<comment type="subcellular location">
    <subcellularLocation>
        <location evidence="1">Membrane</location>
    </subcellularLocation>
</comment>
<dbReference type="InterPro" id="IPR029024">
    <property type="entry name" value="TerB-like"/>
</dbReference>
<evidence type="ECO:0000256" key="6">
    <source>
        <dbReference type="SAM" id="Phobius"/>
    </source>
</evidence>
<dbReference type="CDD" id="cd07177">
    <property type="entry name" value="terB_like"/>
    <property type="match status" value="1"/>
</dbReference>
<evidence type="ECO:0000256" key="1">
    <source>
        <dbReference type="ARBA" id="ARBA00004370"/>
    </source>
</evidence>
<keyword evidence="3" id="KW-0378">Hydrolase</keyword>
<dbReference type="SUPFAM" id="SSF52540">
    <property type="entry name" value="P-loop containing nucleoside triphosphate hydrolases"/>
    <property type="match status" value="1"/>
</dbReference>
<keyword evidence="10" id="KW-1185">Reference proteome</keyword>
<dbReference type="InterPro" id="IPR006073">
    <property type="entry name" value="GTP-bd"/>
</dbReference>
<dbReference type="InterPro" id="IPR007791">
    <property type="entry name" value="DjlA_N"/>
</dbReference>
<evidence type="ECO:0000313" key="9">
    <source>
        <dbReference type="EMBL" id="MFB2875289.1"/>
    </source>
</evidence>
<evidence type="ECO:0000256" key="2">
    <source>
        <dbReference type="ARBA" id="ARBA00022741"/>
    </source>
</evidence>
<dbReference type="PANTHER" id="PTHR10465">
    <property type="entry name" value="TRANSMEMBRANE GTPASE FZO1"/>
    <property type="match status" value="1"/>
</dbReference>
<reference evidence="9 10" key="1">
    <citation type="submission" date="2024-09" db="EMBL/GenBank/DDBJ databases">
        <title>Floridaenema gen nov. (Aerosakkonemataceae, Aerosakkonematales ord. nov., Cyanobacteria) from benthic tropical and subtropical fresh waters, with the description of four new species.</title>
        <authorList>
            <person name="Moretto J.A."/>
            <person name="Berthold D.E."/>
            <person name="Lefler F.W."/>
            <person name="Huang I.-S."/>
            <person name="Laughinghouse H. IV."/>
        </authorList>
    </citation>
    <scope>NUCLEOTIDE SEQUENCE [LARGE SCALE GENOMIC DNA]</scope>
    <source>
        <strain evidence="9 10">BLCC-F46</strain>
    </source>
</reference>
<accession>A0ABV4WXP1</accession>
<feature type="domain" description="G" evidence="7">
    <location>
        <begin position="286"/>
        <end position="392"/>
    </location>
</feature>
<evidence type="ECO:0000259" key="7">
    <source>
        <dbReference type="Pfam" id="PF01926"/>
    </source>
</evidence>
<dbReference type="Proteomes" id="UP001576774">
    <property type="component" value="Unassembled WGS sequence"/>
</dbReference>
<evidence type="ECO:0000259" key="8">
    <source>
        <dbReference type="Pfam" id="PF05099"/>
    </source>
</evidence>
<dbReference type="InterPro" id="IPR027094">
    <property type="entry name" value="Mitofusin_fam"/>
</dbReference>
<keyword evidence="6" id="KW-0812">Transmembrane</keyword>
<dbReference type="RefSeq" id="WP_413268456.1">
    <property type="nucleotide sequence ID" value="NZ_JBHFNQ010000003.1"/>
</dbReference>
<keyword evidence="2" id="KW-0547">Nucleotide-binding</keyword>
<dbReference type="Pfam" id="PF05099">
    <property type="entry name" value="TerB"/>
    <property type="match status" value="1"/>
</dbReference>
<name>A0ABV4WXP1_9CYAN</name>
<dbReference type="CDD" id="cd00882">
    <property type="entry name" value="Ras_like_GTPase"/>
    <property type="match status" value="1"/>
</dbReference>
<sequence>MSDSKISEQLDYPFLLLTHIICADQQIHSEESKALRELATKTQAGQRTLLEMEKILAQDEQQISITEIALQVPRSQQAEAMRQILALAYIDGFFSPLEREMVEKVAQHWKWSKKKLQQLIEEAEGFTTNRSINEENEPSQLSFGARLLKGTESLLSCTLVDNLAKIAPENVGRRIEELRKEILLAGPEYDEAIERCATIANEDYKFAEVALKAASSALYNLGKGIQNELQTLQTKTSGNSQAKSAAEVAKQLETTRKALTAEIIKEIETVRESLAAKQRALNHFSIAFMGKTKAGKSTLHAIITGEGWDAIGVGKQRTTRFNRVYEWKNIRIIDTPGIGAPGGKTDEEIAQSVIEESDVVCYVVTNDSIQETEFGFLRLLKEKAKPLIVLLNIKNNLRDTRRLDYFLKDPDKQFTIDGKSGIGGHIERIHRYAKEHYANDYFSIVPVMLLAAQMSRESEHQQQKDKLFKASRMQDFLDSIRLSLVEYGVIRRSQTLLGSTVGALDNPYQWVSQQAEVYQKLTDTLKNKRETIQKNIKKAEKDSIESLRHQIEAVFQDAFNAIPYFAEDYWESSEEGLKQGWNRKFKNIKFEERIDTAYKEVGQNFNKKVAEVIEEIGKELQLIAQLGGGNFNFTTQDSDTFMRHFMRIGGSLLTLFGGLLQFTPFAPIGWVFIGVGIVANMVSNFFKSKHKKRLSALSMLKTTAKVWLSGQFWEFFQ</sequence>
<comment type="caution">
    <text evidence="9">The sequence shown here is derived from an EMBL/GenBank/DDBJ whole genome shotgun (WGS) entry which is preliminary data.</text>
</comment>
<dbReference type="SUPFAM" id="SSF158682">
    <property type="entry name" value="TerB-like"/>
    <property type="match status" value="1"/>
</dbReference>
<dbReference type="InterPro" id="IPR027417">
    <property type="entry name" value="P-loop_NTPase"/>
</dbReference>
<evidence type="ECO:0000256" key="5">
    <source>
        <dbReference type="ARBA" id="ARBA00023136"/>
    </source>
</evidence>